<comment type="cofactor">
    <cofactor evidence="1">
        <name>Mg(2+)</name>
        <dbReference type="ChEBI" id="CHEBI:18420"/>
    </cofactor>
</comment>
<dbReference type="FunFam" id="3.30.70.270:FF:000001">
    <property type="entry name" value="Diguanylate cyclase domain protein"/>
    <property type="match status" value="1"/>
</dbReference>
<dbReference type="GO" id="GO:1902201">
    <property type="term" value="P:negative regulation of bacterial-type flagellum-dependent cell motility"/>
    <property type="evidence" value="ECO:0007669"/>
    <property type="project" value="TreeGrafter"/>
</dbReference>
<keyword evidence="4" id="KW-1133">Transmembrane helix</keyword>
<comment type="catalytic activity">
    <reaction evidence="3">
        <text>2 GTP = 3',3'-c-di-GMP + 2 diphosphate</text>
        <dbReference type="Rhea" id="RHEA:24898"/>
        <dbReference type="ChEBI" id="CHEBI:33019"/>
        <dbReference type="ChEBI" id="CHEBI:37565"/>
        <dbReference type="ChEBI" id="CHEBI:58805"/>
        <dbReference type="EC" id="2.7.7.65"/>
    </reaction>
</comment>
<feature type="transmembrane region" description="Helical" evidence="4">
    <location>
        <begin position="154"/>
        <end position="175"/>
    </location>
</feature>
<evidence type="ECO:0000256" key="3">
    <source>
        <dbReference type="ARBA" id="ARBA00034247"/>
    </source>
</evidence>
<dbReference type="AlphaFoldDB" id="A0A4V2E341"/>
<organism evidence="6 7">
    <name type="scientific">Pseudoalteromonas rubra</name>
    <dbReference type="NCBI Taxonomy" id="43658"/>
    <lineage>
        <taxon>Bacteria</taxon>
        <taxon>Pseudomonadati</taxon>
        <taxon>Pseudomonadota</taxon>
        <taxon>Gammaproteobacteria</taxon>
        <taxon>Alteromonadales</taxon>
        <taxon>Pseudoalteromonadaceae</taxon>
        <taxon>Pseudoalteromonas</taxon>
    </lineage>
</organism>
<dbReference type="SUPFAM" id="SSF55073">
    <property type="entry name" value="Nucleotide cyclase"/>
    <property type="match status" value="1"/>
</dbReference>
<protein>
    <recommendedName>
        <fullName evidence="2">diguanylate cyclase</fullName>
        <ecNumber evidence="2">2.7.7.65</ecNumber>
    </recommendedName>
</protein>
<gene>
    <name evidence="6" type="ORF">C3B51_10095</name>
</gene>
<feature type="domain" description="GGDEF" evidence="5">
    <location>
        <begin position="222"/>
        <end position="352"/>
    </location>
</feature>
<dbReference type="InterPro" id="IPR029787">
    <property type="entry name" value="Nucleotide_cyclase"/>
</dbReference>
<proteinExistence type="predicted"/>
<dbReference type="GO" id="GO:0005886">
    <property type="term" value="C:plasma membrane"/>
    <property type="evidence" value="ECO:0007669"/>
    <property type="project" value="TreeGrafter"/>
</dbReference>
<evidence type="ECO:0000256" key="4">
    <source>
        <dbReference type="SAM" id="Phobius"/>
    </source>
</evidence>
<dbReference type="Pfam" id="PF00990">
    <property type="entry name" value="GGDEF"/>
    <property type="match status" value="1"/>
</dbReference>
<accession>A0A4V2E341</accession>
<reference evidence="6 7" key="1">
    <citation type="submission" date="2018-01" db="EMBL/GenBank/DDBJ databases">
        <title>Co-occurrence of chitin degradation, pigmentation and bioactivity in marine Pseudoalteromonas.</title>
        <authorList>
            <person name="Paulsen S."/>
            <person name="Gram L."/>
            <person name="Machado H."/>
        </authorList>
    </citation>
    <scope>NUCLEOTIDE SEQUENCE [LARGE SCALE GENOMIC DNA]</scope>
    <source>
        <strain evidence="6 7">S1946</strain>
    </source>
</reference>
<dbReference type="InterPro" id="IPR000160">
    <property type="entry name" value="GGDEF_dom"/>
</dbReference>
<dbReference type="SMART" id="SM00267">
    <property type="entry name" value="GGDEF"/>
    <property type="match status" value="1"/>
</dbReference>
<name>A0A4V2E341_9GAMM</name>
<evidence type="ECO:0000313" key="6">
    <source>
        <dbReference type="EMBL" id="RZM81111.1"/>
    </source>
</evidence>
<dbReference type="InterPro" id="IPR050469">
    <property type="entry name" value="Diguanylate_Cyclase"/>
</dbReference>
<dbReference type="Gene3D" id="3.30.70.270">
    <property type="match status" value="1"/>
</dbReference>
<feature type="transmembrane region" description="Helical" evidence="4">
    <location>
        <begin position="124"/>
        <end position="142"/>
    </location>
</feature>
<dbReference type="GO" id="GO:0043709">
    <property type="term" value="P:cell adhesion involved in single-species biofilm formation"/>
    <property type="evidence" value="ECO:0007669"/>
    <property type="project" value="TreeGrafter"/>
</dbReference>
<evidence type="ECO:0000313" key="7">
    <source>
        <dbReference type="Proteomes" id="UP000292345"/>
    </source>
</evidence>
<dbReference type="GO" id="GO:0052621">
    <property type="term" value="F:diguanylate cyclase activity"/>
    <property type="evidence" value="ECO:0007669"/>
    <property type="project" value="UniProtKB-EC"/>
</dbReference>
<dbReference type="PROSITE" id="PS50887">
    <property type="entry name" value="GGDEF"/>
    <property type="match status" value="1"/>
</dbReference>
<dbReference type="NCBIfam" id="TIGR00254">
    <property type="entry name" value="GGDEF"/>
    <property type="match status" value="1"/>
</dbReference>
<keyword evidence="4" id="KW-0812">Transmembrane</keyword>
<dbReference type="EC" id="2.7.7.65" evidence="2"/>
<evidence type="ECO:0000259" key="5">
    <source>
        <dbReference type="PROSITE" id="PS50887"/>
    </source>
</evidence>
<keyword evidence="4" id="KW-0472">Membrane</keyword>
<feature type="transmembrane region" description="Helical" evidence="4">
    <location>
        <begin position="51"/>
        <end position="69"/>
    </location>
</feature>
<feature type="transmembrane region" description="Helical" evidence="4">
    <location>
        <begin position="28"/>
        <end position="45"/>
    </location>
</feature>
<dbReference type="InterPro" id="IPR043128">
    <property type="entry name" value="Rev_trsase/Diguanyl_cyclase"/>
</dbReference>
<evidence type="ECO:0000256" key="1">
    <source>
        <dbReference type="ARBA" id="ARBA00001946"/>
    </source>
</evidence>
<dbReference type="PANTHER" id="PTHR45138:SF9">
    <property type="entry name" value="DIGUANYLATE CYCLASE DGCM-RELATED"/>
    <property type="match status" value="1"/>
</dbReference>
<dbReference type="PANTHER" id="PTHR45138">
    <property type="entry name" value="REGULATORY COMPONENTS OF SENSORY TRANSDUCTION SYSTEM"/>
    <property type="match status" value="1"/>
</dbReference>
<dbReference type="EMBL" id="PPUZ01000026">
    <property type="protein sequence ID" value="RZM81111.1"/>
    <property type="molecule type" value="Genomic_DNA"/>
</dbReference>
<evidence type="ECO:0000256" key="2">
    <source>
        <dbReference type="ARBA" id="ARBA00012528"/>
    </source>
</evidence>
<dbReference type="CDD" id="cd01949">
    <property type="entry name" value="GGDEF"/>
    <property type="match status" value="1"/>
</dbReference>
<comment type="caution">
    <text evidence="6">The sequence shown here is derived from an EMBL/GenBank/DDBJ whole genome shotgun (WGS) entry which is preliminary data.</text>
</comment>
<sequence>MPYVPIAQHIYSQPDEVELVKVKLFKQVAYYCLCLHLLFIFAFWYSQVYILAIANIASVAAWATGIYLLNLGHSHLALRVFCIEVTAHSVLVCATLGMDYGFQYYLWTIACMLLLDMKLKLRLAITLSLSLIVLFAALFELFSDVQTAFVFHDYARPIHFINVFVCGLPMIYVIGHVRESTFIQRHQLATLAARDPLTNLFNRRYAKELILRAHSSCAHNDQSLCVVMADLDHFKQINDQLGHDVGDEVLQTVSNILREHVTDQDIAVRWGGEEFLLVLVDCSLEEALQRLETLRQTLEKQRFNGDELTATMSFGVALWHTALPFSVALQLADDALYSSKAKGRNCITAARSG</sequence>
<dbReference type="Proteomes" id="UP000292345">
    <property type="component" value="Unassembled WGS sequence"/>
</dbReference>